<dbReference type="GO" id="GO:0032259">
    <property type="term" value="P:methylation"/>
    <property type="evidence" value="ECO:0007669"/>
    <property type="project" value="InterPro"/>
</dbReference>
<sequence>MNIFPIHDMMVFIDAEDIVFKETDRTYSNPSLREYSHKIKMEIEPNLRYWDKYKKITNPFEYINTPFDAHTPCVCQYKPISRAFFKLHEILQCCSFHFPYTMNSYHLAEGPGGFIEAILYHRRQREDIYYGMTLLERDKDIPVWDKCQRNLMKSNKNIHIEEGDGTGNLLHLENLLYVKEKHGGSMDFVTGDGGFDFSHDFNQQEESALNLIFAEVCFAMVLQKKGGSFVLKVFDTYTSTMTEIIYLLTYLYEEVIFIKPTMSRPANSEKYIVCMKFKQVHNLEAMIEKMILFYPRLKTEPIHSFLDLYIPNCFLSKLKEINSILGQAQNIAILKILLSISDESPENQEYYKKRYLVKCMKWCKKQNLPIHETLVSMYPY</sequence>
<dbReference type="Pfam" id="PF01728">
    <property type="entry name" value="FtsJ"/>
    <property type="match status" value="1"/>
</dbReference>
<organism evidence="2">
    <name type="scientific">viral metagenome</name>
    <dbReference type="NCBI Taxonomy" id="1070528"/>
    <lineage>
        <taxon>unclassified sequences</taxon>
        <taxon>metagenomes</taxon>
        <taxon>organismal metagenomes</taxon>
    </lineage>
</organism>
<reference evidence="2" key="1">
    <citation type="journal article" date="2020" name="Nature">
        <title>Giant virus diversity and host interactions through global metagenomics.</title>
        <authorList>
            <person name="Schulz F."/>
            <person name="Roux S."/>
            <person name="Paez-Espino D."/>
            <person name="Jungbluth S."/>
            <person name="Walsh D.A."/>
            <person name="Denef V.J."/>
            <person name="McMahon K.D."/>
            <person name="Konstantinidis K.T."/>
            <person name="Eloe-Fadrosh E.A."/>
            <person name="Kyrpides N.C."/>
            <person name="Woyke T."/>
        </authorList>
    </citation>
    <scope>NUCLEOTIDE SEQUENCE</scope>
    <source>
        <strain evidence="2">GVMAG-M-3300023184-160</strain>
    </source>
</reference>
<dbReference type="GO" id="GO:0004483">
    <property type="term" value="F:methyltransferase cap1 activity"/>
    <property type="evidence" value="ECO:0007669"/>
    <property type="project" value="TreeGrafter"/>
</dbReference>
<dbReference type="InterPro" id="IPR029063">
    <property type="entry name" value="SAM-dependent_MTases_sf"/>
</dbReference>
<proteinExistence type="predicted"/>
<dbReference type="Gene3D" id="3.40.50.12760">
    <property type="match status" value="1"/>
</dbReference>
<accession>A0A6C0HP22</accession>
<dbReference type="GO" id="GO:0005737">
    <property type="term" value="C:cytoplasm"/>
    <property type="evidence" value="ECO:0007669"/>
    <property type="project" value="TreeGrafter"/>
</dbReference>
<dbReference type="GO" id="GO:0005634">
    <property type="term" value="C:nucleus"/>
    <property type="evidence" value="ECO:0007669"/>
    <property type="project" value="UniProtKB-ARBA"/>
</dbReference>
<dbReference type="EMBL" id="MN739993">
    <property type="protein sequence ID" value="QHT81906.1"/>
    <property type="molecule type" value="Genomic_DNA"/>
</dbReference>
<dbReference type="SUPFAM" id="SSF53335">
    <property type="entry name" value="S-adenosyl-L-methionine-dependent methyltransferases"/>
    <property type="match status" value="1"/>
</dbReference>
<dbReference type="AlphaFoldDB" id="A0A6C0HP22"/>
<dbReference type="InterPro" id="IPR050851">
    <property type="entry name" value="mRNA_Cap_2O-Ribose_MeTrfase"/>
</dbReference>
<evidence type="ECO:0000259" key="1">
    <source>
        <dbReference type="Pfam" id="PF01728"/>
    </source>
</evidence>
<dbReference type="GO" id="GO:0006370">
    <property type="term" value="P:7-methylguanosine mRNA capping"/>
    <property type="evidence" value="ECO:0007669"/>
    <property type="project" value="TreeGrafter"/>
</dbReference>
<feature type="domain" description="Ribosomal RNA methyltransferase FtsJ" evidence="1">
    <location>
        <begin position="81"/>
        <end position="277"/>
    </location>
</feature>
<dbReference type="InterPro" id="IPR002877">
    <property type="entry name" value="RNA_MeTrfase_FtsJ_dom"/>
</dbReference>
<dbReference type="PANTHER" id="PTHR16121:SF0">
    <property type="entry name" value="CAP-SPECIFIC MRNA (NUCLEOSIDE-2'-O-)-METHYLTRANSFERASE 1"/>
    <property type="match status" value="1"/>
</dbReference>
<protein>
    <recommendedName>
        <fullName evidence="1">Ribosomal RNA methyltransferase FtsJ domain-containing protein</fullName>
    </recommendedName>
</protein>
<dbReference type="PANTHER" id="PTHR16121">
    <property type="entry name" value="CAP-SPECIFIC MRNA (NUCLEOSIDE-2'-O-)-METHYLTRANSFERASE 1-RELATED"/>
    <property type="match status" value="1"/>
</dbReference>
<name>A0A6C0HP22_9ZZZZ</name>
<evidence type="ECO:0000313" key="2">
    <source>
        <dbReference type="EMBL" id="QHT81906.1"/>
    </source>
</evidence>